<proteinExistence type="predicted"/>
<protein>
    <recommendedName>
        <fullName evidence="3">Secreted protein</fullName>
    </recommendedName>
</protein>
<dbReference type="AlphaFoldDB" id="A0AAV7LJI3"/>
<evidence type="ECO:0000313" key="2">
    <source>
        <dbReference type="Proteomes" id="UP001066276"/>
    </source>
</evidence>
<reference evidence="1" key="1">
    <citation type="journal article" date="2022" name="bioRxiv">
        <title>Sequencing and chromosome-scale assembly of the giantPleurodeles waltlgenome.</title>
        <authorList>
            <person name="Brown T."/>
            <person name="Elewa A."/>
            <person name="Iarovenko S."/>
            <person name="Subramanian E."/>
            <person name="Araus A.J."/>
            <person name="Petzold A."/>
            <person name="Susuki M."/>
            <person name="Suzuki K.-i.T."/>
            <person name="Hayashi T."/>
            <person name="Toyoda A."/>
            <person name="Oliveira C."/>
            <person name="Osipova E."/>
            <person name="Leigh N.D."/>
            <person name="Simon A."/>
            <person name="Yun M.H."/>
        </authorList>
    </citation>
    <scope>NUCLEOTIDE SEQUENCE</scope>
    <source>
        <strain evidence="1">20211129_DDA</strain>
        <tissue evidence="1">Liver</tissue>
    </source>
</reference>
<keyword evidence="2" id="KW-1185">Reference proteome</keyword>
<comment type="caution">
    <text evidence="1">The sequence shown here is derived from an EMBL/GenBank/DDBJ whole genome shotgun (WGS) entry which is preliminary data.</text>
</comment>
<evidence type="ECO:0000313" key="1">
    <source>
        <dbReference type="EMBL" id="KAJ1090685.1"/>
    </source>
</evidence>
<evidence type="ECO:0008006" key="3">
    <source>
        <dbReference type="Google" id="ProtNLM"/>
    </source>
</evidence>
<gene>
    <name evidence="1" type="ORF">NDU88_003814</name>
</gene>
<dbReference type="Proteomes" id="UP001066276">
    <property type="component" value="Chromosome 11"/>
</dbReference>
<sequence>MCSVRVAAVCTFVRIAARHSAFSFRFSRAPGLDLPLPGLDSAARVGSSPTVVGCTCSAPIALDPPLSVLAGPEHLPPAVGTPGSQSLCNFGPRSRGGALGHCCLVPVSPPARTLGRSRQHARLLVRSAALRQQRRRPC</sequence>
<accession>A0AAV7LJI3</accession>
<dbReference type="EMBL" id="JANPWB010000015">
    <property type="protein sequence ID" value="KAJ1090685.1"/>
    <property type="molecule type" value="Genomic_DNA"/>
</dbReference>
<organism evidence="1 2">
    <name type="scientific">Pleurodeles waltl</name>
    <name type="common">Iberian ribbed newt</name>
    <dbReference type="NCBI Taxonomy" id="8319"/>
    <lineage>
        <taxon>Eukaryota</taxon>
        <taxon>Metazoa</taxon>
        <taxon>Chordata</taxon>
        <taxon>Craniata</taxon>
        <taxon>Vertebrata</taxon>
        <taxon>Euteleostomi</taxon>
        <taxon>Amphibia</taxon>
        <taxon>Batrachia</taxon>
        <taxon>Caudata</taxon>
        <taxon>Salamandroidea</taxon>
        <taxon>Salamandridae</taxon>
        <taxon>Pleurodelinae</taxon>
        <taxon>Pleurodeles</taxon>
    </lineage>
</organism>
<name>A0AAV7LJI3_PLEWA</name>